<reference evidence="2" key="1">
    <citation type="submission" date="2021-06" db="EMBL/GenBank/DDBJ databases">
        <authorList>
            <person name="Hodson N. C."/>
            <person name="Mongue J. A."/>
            <person name="Jaron S. K."/>
        </authorList>
    </citation>
    <scope>NUCLEOTIDE SEQUENCE</scope>
</reference>
<feature type="region of interest" description="Disordered" evidence="1">
    <location>
        <begin position="55"/>
        <end position="74"/>
    </location>
</feature>
<evidence type="ECO:0000313" key="3">
    <source>
        <dbReference type="Proteomes" id="UP000708208"/>
    </source>
</evidence>
<evidence type="ECO:0000256" key="1">
    <source>
        <dbReference type="SAM" id="MobiDB-lite"/>
    </source>
</evidence>
<feature type="region of interest" description="Disordered" evidence="1">
    <location>
        <begin position="97"/>
        <end position="133"/>
    </location>
</feature>
<evidence type="ECO:0000313" key="2">
    <source>
        <dbReference type="EMBL" id="CAG7683972.1"/>
    </source>
</evidence>
<dbReference type="PANTHER" id="PTHR21532">
    <property type="entry name" value="PHOSPHODIESTERASE HL"/>
    <property type="match status" value="1"/>
</dbReference>
<dbReference type="OrthoDB" id="272687at2759"/>
<name>A0A8J2J994_9HEXA</name>
<dbReference type="InterPro" id="IPR038888">
    <property type="entry name" value="CFAP36"/>
</dbReference>
<dbReference type="GO" id="GO:0097546">
    <property type="term" value="C:ciliary base"/>
    <property type="evidence" value="ECO:0007669"/>
    <property type="project" value="TreeGrafter"/>
</dbReference>
<dbReference type="AlphaFoldDB" id="A0A8J2J994"/>
<keyword evidence="3" id="KW-1185">Reference proteome</keyword>
<protein>
    <recommendedName>
        <fullName evidence="4">Coiled-coil domain-containing protein 104</fullName>
    </recommendedName>
</protein>
<accession>A0A8J2J994</accession>
<feature type="region of interest" description="Disordered" evidence="1">
    <location>
        <begin position="217"/>
        <end position="262"/>
    </location>
</feature>
<evidence type="ECO:0008006" key="4">
    <source>
        <dbReference type="Google" id="ProtNLM"/>
    </source>
</evidence>
<dbReference type="GO" id="GO:0005930">
    <property type="term" value="C:axoneme"/>
    <property type="evidence" value="ECO:0007669"/>
    <property type="project" value="TreeGrafter"/>
</dbReference>
<comment type="caution">
    <text evidence="2">The sequence shown here is derived from an EMBL/GenBank/DDBJ whole genome shotgun (WGS) entry which is preliminary data.</text>
</comment>
<gene>
    <name evidence="2" type="ORF">AFUS01_LOCUS3011</name>
</gene>
<feature type="compositionally biased region" description="Acidic residues" evidence="1">
    <location>
        <begin position="116"/>
        <end position="127"/>
    </location>
</feature>
<dbReference type="EMBL" id="CAJVCH010017693">
    <property type="protein sequence ID" value="CAG7683972.1"/>
    <property type="molecule type" value="Genomic_DNA"/>
</dbReference>
<feature type="compositionally biased region" description="Acidic residues" evidence="1">
    <location>
        <begin position="64"/>
        <end position="74"/>
    </location>
</feature>
<sequence length="280" mass="31119">MLYDKLRLKILISVALEQLWAAEDFNAFRRLMTRKNIDLQLQSLELLVAKYGVLSPSLRPPNSDPDDPSDPNGEEDFLQVVISQILQQDEQQLLTGQLPTTPIDDNVKTFPPTEEAPPEEEQEEGSAEEVGAGAISTTVVEVSNELDEETVAEIANQAPEQHRILTAVRRALDAPAEEGVTSVGSPKLELAGIGSEEEIERRREYLRAQRDKLVALKKREREKQLNNFDRRGKSPSGPGRPKSAKAAQIALKSPESITTSDKALQARRALAQRLKQELVE</sequence>
<dbReference type="Proteomes" id="UP000708208">
    <property type="component" value="Unassembled WGS sequence"/>
</dbReference>
<dbReference type="PANTHER" id="PTHR21532:SF0">
    <property type="entry name" value="CILIA- AND FLAGELLA-ASSOCIATED PROTEIN 36"/>
    <property type="match status" value="1"/>
</dbReference>
<proteinExistence type="predicted"/>
<organism evidence="2 3">
    <name type="scientific">Allacma fusca</name>
    <dbReference type="NCBI Taxonomy" id="39272"/>
    <lineage>
        <taxon>Eukaryota</taxon>
        <taxon>Metazoa</taxon>
        <taxon>Ecdysozoa</taxon>
        <taxon>Arthropoda</taxon>
        <taxon>Hexapoda</taxon>
        <taxon>Collembola</taxon>
        <taxon>Symphypleona</taxon>
        <taxon>Sminthuridae</taxon>
        <taxon>Allacma</taxon>
    </lineage>
</organism>
<feature type="compositionally biased region" description="Basic and acidic residues" evidence="1">
    <location>
        <begin position="217"/>
        <end position="232"/>
    </location>
</feature>